<proteinExistence type="predicted"/>
<dbReference type="EMBL" id="BTSY01000003">
    <property type="protein sequence ID" value="GMT18377.1"/>
    <property type="molecule type" value="Genomic_DNA"/>
</dbReference>
<dbReference type="AlphaFoldDB" id="A0AAV5VI15"/>
<organism evidence="2 3">
    <name type="scientific">Pristionchus fissidentatus</name>
    <dbReference type="NCBI Taxonomy" id="1538716"/>
    <lineage>
        <taxon>Eukaryota</taxon>
        <taxon>Metazoa</taxon>
        <taxon>Ecdysozoa</taxon>
        <taxon>Nematoda</taxon>
        <taxon>Chromadorea</taxon>
        <taxon>Rhabditida</taxon>
        <taxon>Rhabditina</taxon>
        <taxon>Diplogasteromorpha</taxon>
        <taxon>Diplogasteroidea</taxon>
        <taxon>Neodiplogasteridae</taxon>
        <taxon>Pristionchus</taxon>
    </lineage>
</organism>
<accession>A0AAV5VI15</accession>
<evidence type="ECO:0000313" key="3">
    <source>
        <dbReference type="Proteomes" id="UP001432322"/>
    </source>
</evidence>
<keyword evidence="1" id="KW-0812">Transmembrane</keyword>
<keyword evidence="1" id="KW-0472">Membrane</keyword>
<dbReference type="Proteomes" id="UP001432322">
    <property type="component" value="Unassembled WGS sequence"/>
</dbReference>
<keyword evidence="3" id="KW-1185">Reference proteome</keyword>
<keyword evidence="1" id="KW-1133">Transmembrane helix</keyword>
<evidence type="ECO:0000256" key="1">
    <source>
        <dbReference type="SAM" id="Phobius"/>
    </source>
</evidence>
<reference evidence="2" key="1">
    <citation type="submission" date="2023-10" db="EMBL/GenBank/DDBJ databases">
        <title>Genome assembly of Pristionchus species.</title>
        <authorList>
            <person name="Yoshida K."/>
            <person name="Sommer R.J."/>
        </authorList>
    </citation>
    <scope>NUCLEOTIDE SEQUENCE</scope>
    <source>
        <strain evidence="2">RS5133</strain>
    </source>
</reference>
<sequence length="207" mass="22411">MRDQRSDYKLQSSKIIDGGELERLSGLEGRLAEVRARCAPERVPERATSASGLCLGCSSLLSLLLLRQSTRAVLARLLLLLALHCVAACSKILLLGLPQILLLQQAILVHEVVVACSSCSQLERLGGSREGGTGRSREKTIPVLLDRLLDEAVEAQLARHQRSCQASGDADFDGTAGLGRCRSLLQCLLQQLLVGRHAHSRHLGHLN</sequence>
<feature type="transmembrane region" description="Helical" evidence="1">
    <location>
        <begin position="78"/>
        <end position="97"/>
    </location>
</feature>
<protein>
    <submittedName>
        <fullName evidence="2">Uncharacterized protein</fullName>
    </submittedName>
</protein>
<evidence type="ECO:0000313" key="2">
    <source>
        <dbReference type="EMBL" id="GMT18377.1"/>
    </source>
</evidence>
<gene>
    <name evidence="2" type="ORF">PFISCL1PPCAC_9674</name>
</gene>
<name>A0AAV5VI15_9BILA</name>
<feature type="non-terminal residue" evidence="2">
    <location>
        <position position="207"/>
    </location>
</feature>
<comment type="caution">
    <text evidence="2">The sequence shown here is derived from an EMBL/GenBank/DDBJ whole genome shotgun (WGS) entry which is preliminary data.</text>
</comment>